<dbReference type="EMBL" id="CM004478">
    <property type="protein sequence ID" value="OCT72547.1"/>
    <property type="molecule type" value="Genomic_DNA"/>
</dbReference>
<gene>
    <name evidence="3" type="ORF">XELAEV_18035527mg</name>
</gene>
<dbReference type="Proteomes" id="UP000694892">
    <property type="component" value="Chromosome 7L"/>
</dbReference>
<keyword evidence="1" id="KW-0175">Coiled coil</keyword>
<name>A0A974CFX3_XENLA</name>
<proteinExistence type="predicted"/>
<feature type="region of interest" description="Disordered" evidence="2">
    <location>
        <begin position="95"/>
        <end position="217"/>
    </location>
</feature>
<sequence length="217" mass="25166">MCTRWQEISNKCSIDYMILTIECLDTEIKDLSGTLESVKVEVSKKLGAARAEAVLAEHRDILSDLQAEITERKRRKFQRDSRDYESGQIYTWREERNRHRPRRSSDGVPAYPNIGERVIRDAPKLSEHRTKDHRGDRRPPHSGTRQPRDLYLVDSSPYTSTEEEGPSSNRETQPFLGAGPNYQHTAARKTNPRLPIVREAYSQRQKNFSSNNKRLKT</sequence>
<evidence type="ECO:0000256" key="2">
    <source>
        <dbReference type="SAM" id="MobiDB-lite"/>
    </source>
</evidence>
<organism evidence="3 4">
    <name type="scientific">Xenopus laevis</name>
    <name type="common">African clawed frog</name>
    <dbReference type="NCBI Taxonomy" id="8355"/>
    <lineage>
        <taxon>Eukaryota</taxon>
        <taxon>Metazoa</taxon>
        <taxon>Chordata</taxon>
        <taxon>Craniata</taxon>
        <taxon>Vertebrata</taxon>
        <taxon>Euteleostomi</taxon>
        <taxon>Amphibia</taxon>
        <taxon>Batrachia</taxon>
        <taxon>Anura</taxon>
        <taxon>Pipoidea</taxon>
        <taxon>Pipidae</taxon>
        <taxon>Xenopodinae</taxon>
        <taxon>Xenopus</taxon>
        <taxon>Xenopus</taxon>
    </lineage>
</organism>
<feature type="coiled-coil region" evidence="1">
    <location>
        <begin position="21"/>
        <end position="75"/>
    </location>
</feature>
<evidence type="ECO:0000256" key="1">
    <source>
        <dbReference type="SAM" id="Coils"/>
    </source>
</evidence>
<evidence type="ECO:0000313" key="3">
    <source>
        <dbReference type="EMBL" id="OCT72547.1"/>
    </source>
</evidence>
<feature type="compositionally biased region" description="Polar residues" evidence="2">
    <location>
        <begin position="156"/>
        <end position="172"/>
    </location>
</feature>
<evidence type="ECO:0000313" key="4">
    <source>
        <dbReference type="Proteomes" id="UP000694892"/>
    </source>
</evidence>
<feature type="compositionally biased region" description="Basic and acidic residues" evidence="2">
    <location>
        <begin position="117"/>
        <end position="139"/>
    </location>
</feature>
<reference evidence="4" key="1">
    <citation type="journal article" date="2016" name="Nature">
        <title>Genome evolution in the allotetraploid frog Xenopus laevis.</title>
        <authorList>
            <person name="Session A.M."/>
            <person name="Uno Y."/>
            <person name="Kwon T."/>
            <person name="Chapman J.A."/>
            <person name="Toyoda A."/>
            <person name="Takahashi S."/>
            <person name="Fukui A."/>
            <person name="Hikosaka A."/>
            <person name="Suzuki A."/>
            <person name="Kondo M."/>
            <person name="van Heeringen S.J."/>
            <person name="Quigley I."/>
            <person name="Heinz S."/>
            <person name="Ogino H."/>
            <person name="Ochi H."/>
            <person name="Hellsten U."/>
            <person name="Lyons J.B."/>
            <person name="Simakov O."/>
            <person name="Putnam N."/>
            <person name="Stites J."/>
            <person name="Kuroki Y."/>
            <person name="Tanaka T."/>
            <person name="Michiue T."/>
            <person name="Watanabe M."/>
            <person name="Bogdanovic O."/>
            <person name="Lister R."/>
            <person name="Georgiou G."/>
            <person name="Paranjpe S.S."/>
            <person name="van Kruijsbergen I."/>
            <person name="Shu S."/>
            <person name="Carlson J."/>
            <person name="Kinoshita T."/>
            <person name="Ohta Y."/>
            <person name="Mawaribuchi S."/>
            <person name="Jenkins J."/>
            <person name="Grimwood J."/>
            <person name="Schmutz J."/>
            <person name="Mitros T."/>
            <person name="Mozaffari S.V."/>
            <person name="Suzuki Y."/>
            <person name="Haramoto Y."/>
            <person name="Yamamoto T.S."/>
            <person name="Takagi C."/>
            <person name="Heald R."/>
            <person name="Miller K."/>
            <person name="Haudenschild C."/>
            <person name="Kitzman J."/>
            <person name="Nakayama T."/>
            <person name="Izutsu Y."/>
            <person name="Robert J."/>
            <person name="Fortriede J."/>
            <person name="Burns K."/>
            <person name="Lotay V."/>
            <person name="Karimi K."/>
            <person name="Yasuoka Y."/>
            <person name="Dichmann D.S."/>
            <person name="Flajnik M.F."/>
            <person name="Houston D.W."/>
            <person name="Shendure J."/>
            <person name="DuPasquier L."/>
            <person name="Vize P.D."/>
            <person name="Zorn A.M."/>
            <person name="Ito M."/>
            <person name="Marcotte E.M."/>
            <person name="Wallingford J.B."/>
            <person name="Ito Y."/>
            <person name="Asashima M."/>
            <person name="Ueno N."/>
            <person name="Matsuda Y."/>
            <person name="Veenstra G.J."/>
            <person name="Fujiyama A."/>
            <person name="Harland R.M."/>
            <person name="Taira M."/>
            <person name="Rokhsar D.S."/>
        </authorList>
    </citation>
    <scope>NUCLEOTIDE SEQUENCE [LARGE SCALE GENOMIC DNA]</scope>
    <source>
        <strain evidence="4">J</strain>
    </source>
</reference>
<accession>A0A974CFX3</accession>
<dbReference type="AlphaFoldDB" id="A0A974CFX3"/>
<feature type="compositionally biased region" description="Polar residues" evidence="2">
    <location>
        <begin position="202"/>
        <end position="217"/>
    </location>
</feature>
<protein>
    <submittedName>
        <fullName evidence="3">Uncharacterized protein</fullName>
    </submittedName>
</protein>